<feature type="binding site" evidence="12">
    <location>
        <position position="181"/>
    </location>
    <ligand>
        <name>FAD</name>
        <dbReference type="ChEBI" id="CHEBI:57692"/>
    </ligand>
</feature>
<proteinExistence type="inferred from homology"/>
<dbReference type="Pfam" id="PF14749">
    <property type="entry name" value="Acyl-CoA_ox_N"/>
    <property type="match status" value="1"/>
</dbReference>
<comment type="subcellular location">
    <subcellularLocation>
        <location evidence="2">Peroxisome</location>
    </subcellularLocation>
</comment>
<dbReference type="eggNOG" id="KOG0136">
    <property type="taxonomic scope" value="Eukaryota"/>
</dbReference>
<evidence type="ECO:0000259" key="15">
    <source>
        <dbReference type="Pfam" id="PF22924"/>
    </source>
</evidence>
<evidence type="ECO:0000256" key="12">
    <source>
        <dbReference type="PIRSR" id="PIRSR000168-2"/>
    </source>
</evidence>
<keyword evidence="17" id="KW-1185">Reference proteome</keyword>
<dbReference type="Gene3D" id="1.20.140.10">
    <property type="entry name" value="Butyryl-CoA Dehydrogenase, subunit A, domain 3"/>
    <property type="match status" value="2"/>
</dbReference>
<dbReference type="InterPro" id="IPR012258">
    <property type="entry name" value="Acyl-CoA_oxidase"/>
</dbReference>
<dbReference type="OrthoDB" id="538336at2759"/>
<dbReference type="Gene3D" id="1.10.540.10">
    <property type="entry name" value="Acyl-CoA dehydrogenase/oxidase, N-terminal domain"/>
    <property type="match status" value="1"/>
</dbReference>
<evidence type="ECO:0000256" key="4">
    <source>
        <dbReference type="ARBA" id="ARBA00022630"/>
    </source>
</evidence>
<dbReference type="EMBL" id="KE504192">
    <property type="protein sequence ID" value="EPS96207.1"/>
    <property type="molecule type" value="Genomic_DNA"/>
</dbReference>
<dbReference type="STRING" id="743788.S8DUG7"/>
<name>S8DUG7_FOMSC</name>
<reference evidence="16 17" key="1">
    <citation type="journal article" date="2012" name="Science">
        <title>The Paleozoic origin of enzymatic lignin decomposition reconstructed from 31 fungal genomes.</title>
        <authorList>
            <person name="Floudas D."/>
            <person name="Binder M."/>
            <person name="Riley R."/>
            <person name="Barry K."/>
            <person name="Blanchette R.A."/>
            <person name="Henrissat B."/>
            <person name="Martinez A.T."/>
            <person name="Otillar R."/>
            <person name="Spatafora J.W."/>
            <person name="Yadav J.S."/>
            <person name="Aerts A."/>
            <person name="Benoit I."/>
            <person name="Boyd A."/>
            <person name="Carlson A."/>
            <person name="Copeland A."/>
            <person name="Coutinho P.M."/>
            <person name="de Vries R.P."/>
            <person name="Ferreira P."/>
            <person name="Findley K."/>
            <person name="Foster B."/>
            <person name="Gaskell J."/>
            <person name="Glotzer D."/>
            <person name="Gorecki P."/>
            <person name="Heitman J."/>
            <person name="Hesse C."/>
            <person name="Hori C."/>
            <person name="Igarashi K."/>
            <person name="Jurgens J.A."/>
            <person name="Kallen N."/>
            <person name="Kersten P."/>
            <person name="Kohler A."/>
            <person name="Kuees U."/>
            <person name="Kumar T.K.A."/>
            <person name="Kuo A."/>
            <person name="LaButti K."/>
            <person name="Larrondo L.F."/>
            <person name="Lindquist E."/>
            <person name="Ling A."/>
            <person name="Lombard V."/>
            <person name="Lucas S."/>
            <person name="Lundell T."/>
            <person name="Martin R."/>
            <person name="McLaughlin D.J."/>
            <person name="Morgenstern I."/>
            <person name="Morin E."/>
            <person name="Murat C."/>
            <person name="Nagy L.G."/>
            <person name="Nolan M."/>
            <person name="Ohm R.A."/>
            <person name="Patyshakuliyeva A."/>
            <person name="Rokas A."/>
            <person name="Ruiz-Duenas F.J."/>
            <person name="Sabat G."/>
            <person name="Salamov A."/>
            <person name="Samejima M."/>
            <person name="Schmutz J."/>
            <person name="Slot J.C."/>
            <person name="St John F."/>
            <person name="Stenlid J."/>
            <person name="Sun H."/>
            <person name="Sun S."/>
            <person name="Syed K."/>
            <person name="Tsang A."/>
            <person name="Wiebenga A."/>
            <person name="Young D."/>
            <person name="Pisabarro A."/>
            <person name="Eastwood D.C."/>
            <person name="Martin F."/>
            <person name="Cullen D."/>
            <person name="Grigoriev I.V."/>
            <person name="Hibbett D.S."/>
        </authorList>
    </citation>
    <scope>NUCLEOTIDE SEQUENCE</scope>
    <source>
        <strain evidence="17">FP-58527</strain>
    </source>
</reference>
<evidence type="ECO:0000256" key="7">
    <source>
        <dbReference type="ARBA" id="ARBA00023002"/>
    </source>
</evidence>
<dbReference type="HOGENOM" id="CLU_014629_3_1_1"/>
<dbReference type="FunFam" id="2.40.110.10:FF:000003">
    <property type="entry name" value="Acyl-coenzyme A oxidase"/>
    <property type="match status" value="1"/>
</dbReference>
<evidence type="ECO:0000256" key="9">
    <source>
        <dbReference type="ARBA" id="ARBA00023140"/>
    </source>
</evidence>
<evidence type="ECO:0000313" key="17">
    <source>
        <dbReference type="Proteomes" id="UP000015241"/>
    </source>
</evidence>
<dbReference type="PANTHER" id="PTHR10909">
    <property type="entry name" value="ELECTRON TRANSPORT OXIDOREDUCTASE"/>
    <property type="match status" value="1"/>
</dbReference>
<protein>
    <recommendedName>
        <fullName evidence="10">Acyl-coenzyme A oxidase</fullName>
    </recommendedName>
</protein>
<evidence type="ECO:0000313" key="16">
    <source>
        <dbReference type="EMBL" id="EPS96207.1"/>
    </source>
</evidence>
<dbReference type="InterPro" id="IPR037069">
    <property type="entry name" value="AcylCoA_DH/ox_N_sf"/>
</dbReference>
<comment type="similarity">
    <text evidence="3 10">Belongs to the acyl-CoA oxidase family.</text>
</comment>
<dbReference type="GO" id="GO:0033540">
    <property type="term" value="P:fatty acid beta-oxidation using acyl-CoA oxidase"/>
    <property type="evidence" value="ECO:0007669"/>
    <property type="project" value="TreeGrafter"/>
</dbReference>
<gene>
    <name evidence="16" type="ORF">FOMPIDRAFT_1130962</name>
</gene>
<evidence type="ECO:0000256" key="2">
    <source>
        <dbReference type="ARBA" id="ARBA00004275"/>
    </source>
</evidence>
<dbReference type="InParanoid" id="S8DUG7"/>
<dbReference type="PIRSF" id="PIRSF000168">
    <property type="entry name" value="Acyl-CoA_oxidase"/>
    <property type="match status" value="1"/>
</dbReference>
<feature type="domain" description="Acyl-CoA oxidase C-terminal" evidence="13">
    <location>
        <begin position="516"/>
        <end position="659"/>
    </location>
</feature>
<feature type="domain" description="Acyl-coenzyme A oxidase N-terminal" evidence="14">
    <location>
        <begin position="22"/>
        <end position="129"/>
    </location>
</feature>
<keyword evidence="7" id="KW-0560">Oxidoreductase</keyword>
<dbReference type="GO" id="GO:0003997">
    <property type="term" value="F:acyl-CoA oxidase activity"/>
    <property type="evidence" value="ECO:0007669"/>
    <property type="project" value="InterPro"/>
</dbReference>
<evidence type="ECO:0000256" key="3">
    <source>
        <dbReference type="ARBA" id="ARBA00006288"/>
    </source>
</evidence>
<dbReference type="GO" id="GO:0005777">
    <property type="term" value="C:peroxisome"/>
    <property type="evidence" value="ECO:0007669"/>
    <property type="project" value="UniProtKB-SubCell"/>
</dbReference>
<dbReference type="AlphaFoldDB" id="S8DUG7"/>
<keyword evidence="9" id="KW-0576">Peroxisome</keyword>
<evidence type="ECO:0000259" key="13">
    <source>
        <dbReference type="Pfam" id="PF01756"/>
    </source>
</evidence>
<dbReference type="Pfam" id="PF01756">
    <property type="entry name" value="ACOX"/>
    <property type="match status" value="1"/>
</dbReference>
<evidence type="ECO:0000256" key="8">
    <source>
        <dbReference type="ARBA" id="ARBA00023098"/>
    </source>
</evidence>
<dbReference type="PANTHER" id="PTHR10909:SF250">
    <property type="entry name" value="PEROXISOMAL ACYL-COENZYME A OXIDASE 1"/>
    <property type="match status" value="1"/>
</dbReference>
<keyword evidence="5 10" id="KW-0274">FAD</keyword>
<accession>S8DUG7</accession>
<dbReference type="InterPro" id="IPR036250">
    <property type="entry name" value="AcylCo_DH-like_C"/>
</dbReference>
<dbReference type="Pfam" id="PF22924">
    <property type="entry name" value="ACOX_C_alpha1"/>
    <property type="match status" value="1"/>
</dbReference>
<feature type="binding site" evidence="12">
    <location>
        <position position="142"/>
    </location>
    <ligand>
        <name>FAD</name>
        <dbReference type="ChEBI" id="CHEBI:57692"/>
    </ligand>
</feature>
<organism evidence="16 17">
    <name type="scientific">Fomitopsis schrenkii</name>
    <name type="common">Brown rot fungus</name>
    <dbReference type="NCBI Taxonomy" id="2126942"/>
    <lineage>
        <taxon>Eukaryota</taxon>
        <taxon>Fungi</taxon>
        <taxon>Dikarya</taxon>
        <taxon>Basidiomycota</taxon>
        <taxon>Agaricomycotina</taxon>
        <taxon>Agaricomycetes</taxon>
        <taxon>Polyporales</taxon>
        <taxon>Fomitopsis</taxon>
    </lineage>
</organism>
<evidence type="ECO:0000256" key="6">
    <source>
        <dbReference type="ARBA" id="ARBA00022832"/>
    </source>
</evidence>
<evidence type="ECO:0000256" key="1">
    <source>
        <dbReference type="ARBA" id="ARBA00001974"/>
    </source>
</evidence>
<keyword evidence="6" id="KW-0276">Fatty acid metabolism</keyword>
<sequence>MTPTERAKEDMAKARADTTIAVEGLRSFLYGGQTRWVTRARLLKVVSDDPIFDKSTRPFVTRKERYIRAIRMTHRIYQLQDIHGWSNLEAAEALDLIDEELPMHLSSATFDPVFMDQCGPHLREKYGALVINRGIQGTYLQTELAHGSDVASIETTATYLPDTKEFEIHSPTLTSTKWWAGAAGRTATHGAVQAQLILPDGKRMGPHLFLIQLRSLDDHTMLPGITVGDIGPKALGGYATVDNGFARFDHVRIPRENMLSEYSQVTEDGRYIKPPHEKLSFGGMMTVRALLVGKGGWVMAKGTATVAIRYCTVRRQGSRDANGIERQAITYPAVYYRLLPVLSHAYVFIMLGRDLVERMTVMGKQLAAGDTSMVSEMHLTSCALKILATTMGAHDTETARRAMGGHGFSEFAAVGRYYADFLPTTTYEGDNFVLDLQIVRGALKAYRSLQTSGFSAEAVARLPPSASYLRFVAAASSELIEPDWTNPNEVVNLLQRRAAVMVQNRVDERNIDASMDNRVSKAAIDAYLAVRVSTLIEDAQRMLRAREAAAVGKLYVLTLLTLVEAGLVDILSFGVLPQKAGVDPSRGLRQAVNLLCSELLPEAIGLTDAFGFTDWQLDSALGVYDGNVYEQLWARAQMEPLNKDEPVEGYEENIKPMLQRGRLLCTTLAGKAKL</sequence>
<keyword evidence="4 10" id="KW-0285">Flavoprotein</keyword>
<evidence type="ECO:0000256" key="5">
    <source>
        <dbReference type="ARBA" id="ARBA00022827"/>
    </source>
</evidence>
<dbReference type="InterPro" id="IPR029320">
    <property type="entry name" value="Acyl-CoA_ox_N"/>
</dbReference>
<dbReference type="InterPro" id="IPR046373">
    <property type="entry name" value="Acyl-CoA_Oxase/DH_mid-dom_sf"/>
</dbReference>
<dbReference type="GO" id="GO:0055088">
    <property type="term" value="P:lipid homeostasis"/>
    <property type="evidence" value="ECO:0007669"/>
    <property type="project" value="TreeGrafter"/>
</dbReference>
<keyword evidence="8" id="KW-0443">Lipid metabolism</keyword>
<dbReference type="GO" id="GO:0071949">
    <property type="term" value="F:FAD binding"/>
    <property type="evidence" value="ECO:0007669"/>
    <property type="project" value="InterPro"/>
</dbReference>
<evidence type="ECO:0000256" key="10">
    <source>
        <dbReference type="PIRNR" id="PIRNR000168"/>
    </source>
</evidence>
<evidence type="ECO:0000259" key="14">
    <source>
        <dbReference type="Pfam" id="PF14749"/>
    </source>
</evidence>
<dbReference type="GO" id="GO:0005504">
    <property type="term" value="F:fatty acid binding"/>
    <property type="evidence" value="ECO:0007669"/>
    <property type="project" value="TreeGrafter"/>
</dbReference>
<comment type="cofactor">
    <cofactor evidence="1">
        <name>FAD</name>
        <dbReference type="ChEBI" id="CHEBI:57692"/>
    </cofactor>
</comment>
<dbReference type="Gene3D" id="2.40.110.10">
    <property type="entry name" value="Butyryl-CoA Dehydrogenase, subunit A, domain 2"/>
    <property type="match status" value="1"/>
</dbReference>
<feature type="domain" description="Acyl-CoA oxidase C-alpha1" evidence="15">
    <location>
        <begin position="281"/>
        <end position="441"/>
    </location>
</feature>
<dbReference type="InterPro" id="IPR055060">
    <property type="entry name" value="ACOX_C_alpha1"/>
</dbReference>
<feature type="active site" description="Proton acceptor" evidence="11">
    <location>
        <position position="428"/>
    </location>
</feature>
<dbReference type="Proteomes" id="UP000015241">
    <property type="component" value="Unassembled WGS sequence"/>
</dbReference>
<dbReference type="SUPFAM" id="SSF56645">
    <property type="entry name" value="Acyl-CoA dehydrogenase NM domain-like"/>
    <property type="match status" value="1"/>
</dbReference>
<dbReference type="SUPFAM" id="SSF47203">
    <property type="entry name" value="Acyl-CoA dehydrogenase C-terminal domain-like"/>
    <property type="match status" value="2"/>
</dbReference>
<dbReference type="InterPro" id="IPR009100">
    <property type="entry name" value="AcylCoA_DH/oxidase_NM_dom_sf"/>
</dbReference>
<evidence type="ECO:0000256" key="11">
    <source>
        <dbReference type="PIRSR" id="PIRSR000168-1"/>
    </source>
</evidence>
<dbReference type="InterPro" id="IPR002655">
    <property type="entry name" value="Acyl-CoA_oxidase_C"/>
</dbReference>